<evidence type="ECO:0000313" key="8">
    <source>
        <dbReference type="Proteomes" id="UP001642540"/>
    </source>
</evidence>
<dbReference type="SUPFAM" id="SSF57667">
    <property type="entry name" value="beta-beta-alpha zinc fingers"/>
    <property type="match status" value="2"/>
</dbReference>
<keyword evidence="8" id="KW-1185">Reference proteome</keyword>
<evidence type="ECO:0000256" key="3">
    <source>
        <dbReference type="ARBA" id="ARBA00022833"/>
    </source>
</evidence>
<comment type="caution">
    <text evidence="7">The sequence shown here is derived from an EMBL/GenBank/DDBJ whole genome shotgun (WGS) entry which is preliminary data.</text>
</comment>
<evidence type="ECO:0000313" key="7">
    <source>
        <dbReference type="EMBL" id="CAL8078731.1"/>
    </source>
</evidence>
<proteinExistence type="predicted"/>
<feature type="compositionally biased region" description="Basic residues" evidence="5">
    <location>
        <begin position="263"/>
        <end position="278"/>
    </location>
</feature>
<evidence type="ECO:0000256" key="4">
    <source>
        <dbReference type="PROSITE-ProRule" id="PRU00042"/>
    </source>
</evidence>
<dbReference type="PROSITE" id="PS50157">
    <property type="entry name" value="ZINC_FINGER_C2H2_2"/>
    <property type="match status" value="3"/>
</dbReference>
<dbReference type="Pfam" id="PF00096">
    <property type="entry name" value="zf-C2H2"/>
    <property type="match status" value="2"/>
</dbReference>
<dbReference type="PANTHER" id="PTHR23235:SF120">
    <property type="entry name" value="KRUPPEL-LIKE FACTOR 15"/>
    <property type="match status" value="1"/>
</dbReference>
<name>A0ABP1PX36_9HEXA</name>
<keyword evidence="2 4" id="KW-0863">Zinc-finger</keyword>
<evidence type="ECO:0000256" key="5">
    <source>
        <dbReference type="SAM" id="MobiDB-lite"/>
    </source>
</evidence>
<protein>
    <recommendedName>
        <fullName evidence="6">C2H2-type domain-containing protein</fullName>
    </recommendedName>
</protein>
<accession>A0ABP1PX36</accession>
<dbReference type="SMART" id="SM00355">
    <property type="entry name" value="ZnF_C2H2"/>
    <property type="match status" value="3"/>
</dbReference>
<feature type="domain" description="C2H2-type" evidence="6">
    <location>
        <begin position="346"/>
        <end position="373"/>
    </location>
</feature>
<dbReference type="Gene3D" id="3.30.160.60">
    <property type="entry name" value="Classic Zinc Finger"/>
    <property type="match status" value="3"/>
</dbReference>
<gene>
    <name evidence="7" type="ORF">ODALV1_LOCUS4175</name>
</gene>
<feature type="domain" description="C2H2-type" evidence="6">
    <location>
        <begin position="316"/>
        <end position="345"/>
    </location>
</feature>
<feature type="region of interest" description="Disordered" evidence="5">
    <location>
        <begin position="48"/>
        <end position="88"/>
    </location>
</feature>
<feature type="compositionally biased region" description="Low complexity" evidence="5">
    <location>
        <begin position="48"/>
        <end position="70"/>
    </location>
</feature>
<feature type="region of interest" description="Disordered" evidence="5">
    <location>
        <begin position="243"/>
        <end position="278"/>
    </location>
</feature>
<keyword evidence="3" id="KW-0862">Zinc</keyword>
<keyword evidence="1" id="KW-0479">Metal-binding</keyword>
<dbReference type="InterPro" id="IPR013087">
    <property type="entry name" value="Znf_C2H2_type"/>
</dbReference>
<evidence type="ECO:0000256" key="2">
    <source>
        <dbReference type="ARBA" id="ARBA00022771"/>
    </source>
</evidence>
<evidence type="ECO:0000256" key="1">
    <source>
        <dbReference type="ARBA" id="ARBA00022723"/>
    </source>
</evidence>
<reference evidence="7 8" key="1">
    <citation type="submission" date="2024-08" db="EMBL/GenBank/DDBJ databases">
        <authorList>
            <person name="Cucini C."/>
            <person name="Frati F."/>
        </authorList>
    </citation>
    <scope>NUCLEOTIDE SEQUENCE [LARGE SCALE GENOMIC DNA]</scope>
</reference>
<dbReference type="PROSITE" id="PS00028">
    <property type="entry name" value="ZINC_FINGER_C2H2_1"/>
    <property type="match status" value="3"/>
</dbReference>
<dbReference type="InterPro" id="IPR036236">
    <property type="entry name" value="Znf_C2H2_sf"/>
</dbReference>
<dbReference type="EMBL" id="CAXLJM020000013">
    <property type="protein sequence ID" value="CAL8078731.1"/>
    <property type="molecule type" value="Genomic_DNA"/>
</dbReference>
<organism evidence="7 8">
    <name type="scientific">Orchesella dallaii</name>
    <dbReference type="NCBI Taxonomy" id="48710"/>
    <lineage>
        <taxon>Eukaryota</taxon>
        <taxon>Metazoa</taxon>
        <taxon>Ecdysozoa</taxon>
        <taxon>Arthropoda</taxon>
        <taxon>Hexapoda</taxon>
        <taxon>Collembola</taxon>
        <taxon>Entomobryomorpha</taxon>
        <taxon>Entomobryoidea</taxon>
        <taxon>Orchesellidae</taxon>
        <taxon>Orchesellinae</taxon>
        <taxon>Orchesella</taxon>
    </lineage>
</organism>
<dbReference type="PANTHER" id="PTHR23235">
    <property type="entry name" value="KRUEPPEL-LIKE TRANSCRIPTION FACTOR"/>
    <property type="match status" value="1"/>
</dbReference>
<sequence>MTLTHEDSLNSLMMPHSDDILDSLLIPSIFDNDFGAIVDDTDLSSFLSGTSTSSSSPSDSLQDSFHSSESPFSNTSDSMELSGGTSTSSFHDFTSDPLSSFATAFPSVQPLNNAQVEGVDLLTDNFTTPTSTTLTSTLSEPTSLVAEVTSIFEGAPLLDELGTTEYGDLELCTTPSWESMLSFSSEPHEPTHWYTNVEPKMIEQCSKIPMSILSNNSEPTSILPHRLSSYDLDTKPDIEKVTIPTLPKRTRGRKPGSCNKTKTPGKKPNHEKGRRRGKTLSEVLELKCPWENCDKVYFKSSHLKAHLRRHTGEKPFVCPWEPCPWRFSRSDELGRHFRCHTGDKPYQCTICSKRFARSDHLSKHKKVHERSRECEHMLNTLSL</sequence>
<dbReference type="Proteomes" id="UP001642540">
    <property type="component" value="Unassembled WGS sequence"/>
</dbReference>
<feature type="domain" description="C2H2-type" evidence="6">
    <location>
        <begin position="286"/>
        <end position="315"/>
    </location>
</feature>
<evidence type="ECO:0000259" key="6">
    <source>
        <dbReference type="PROSITE" id="PS50157"/>
    </source>
</evidence>